<evidence type="ECO:0000313" key="13">
    <source>
        <dbReference type="Proteomes" id="UP000033866"/>
    </source>
</evidence>
<dbReference type="EMBL" id="LBPV01000033">
    <property type="protein sequence ID" value="KKP65113.1"/>
    <property type="molecule type" value="Genomic_DNA"/>
</dbReference>
<feature type="domain" description="Ribosomal RNA small subunit methyltransferase E methyltransferase" evidence="11">
    <location>
        <begin position="77"/>
        <end position="235"/>
    </location>
</feature>
<evidence type="ECO:0000256" key="8">
    <source>
        <dbReference type="ARBA" id="ARBA00025699"/>
    </source>
</evidence>
<evidence type="ECO:0000256" key="5">
    <source>
        <dbReference type="ARBA" id="ARBA00022603"/>
    </source>
</evidence>
<proteinExistence type="inferred from homology"/>
<dbReference type="InterPro" id="IPR029028">
    <property type="entry name" value="Alpha/beta_knot_MTases"/>
</dbReference>
<evidence type="ECO:0000256" key="1">
    <source>
        <dbReference type="ARBA" id="ARBA00004496"/>
    </source>
</evidence>
<evidence type="ECO:0000256" key="10">
    <source>
        <dbReference type="PIRNR" id="PIRNR015601"/>
    </source>
</evidence>
<keyword evidence="4 10" id="KW-0698">rRNA processing</keyword>
<dbReference type="InterPro" id="IPR006700">
    <property type="entry name" value="RsmE"/>
</dbReference>
<evidence type="ECO:0000313" key="12">
    <source>
        <dbReference type="EMBL" id="KKP65113.1"/>
    </source>
</evidence>
<comment type="caution">
    <text evidence="12">The sequence shown here is derived from an EMBL/GenBank/DDBJ whole genome shotgun (WGS) entry which is preliminary data.</text>
</comment>
<dbReference type="GO" id="GO:0070042">
    <property type="term" value="F:rRNA (uridine-N3-)-methyltransferase activity"/>
    <property type="evidence" value="ECO:0007669"/>
    <property type="project" value="TreeGrafter"/>
</dbReference>
<evidence type="ECO:0000259" key="11">
    <source>
        <dbReference type="Pfam" id="PF04452"/>
    </source>
</evidence>
<dbReference type="GO" id="GO:0070475">
    <property type="term" value="P:rRNA base methylation"/>
    <property type="evidence" value="ECO:0007669"/>
    <property type="project" value="TreeGrafter"/>
</dbReference>
<evidence type="ECO:0000256" key="4">
    <source>
        <dbReference type="ARBA" id="ARBA00022552"/>
    </source>
</evidence>
<dbReference type="Pfam" id="PF04452">
    <property type="entry name" value="Methyltrans_RNA"/>
    <property type="match status" value="1"/>
</dbReference>
<evidence type="ECO:0000256" key="2">
    <source>
        <dbReference type="ARBA" id="ARBA00005528"/>
    </source>
</evidence>
<dbReference type="Gene3D" id="3.40.1280.10">
    <property type="match status" value="1"/>
</dbReference>
<dbReference type="PANTHER" id="PTHR30027:SF3">
    <property type="entry name" value="16S RRNA (URACIL(1498)-N(3))-METHYLTRANSFERASE"/>
    <property type="match status" value="1"/>
</dbReference>
<accession>A0A0G0B6Y1</accession>
<dbReference type="SUPFAM" id="SSF75217">
    <property type="entry name" value="alpha/beta knot"/>
    <property type="match status" value="1"/>
</dbReference>
<evidence type="ECO:0000256" key="7">
    <source>
        <dbReference type="ARBA" id="ARBA00022691"/>
    </source>
</evidence>
<evidence type="ECO:0000256" key="6">
    <source>
        <dbReference type="ARBA" id="ARBA00022679"/>
    </source>
</evidence>
<organism evidence="12 13">
    <name type="scientific">candidate division WS6 bacterium GW2011_GWE1_34_7</name>
    <dbReference type="NCBI Taxonomy" id="1619093"/>
    <lineage>
        <taxon>Bacteria</taxon>
        <taxon>Candidatus Dojkabacteria</taxon>
    </lineage>
</organism>
<evidence type="ECO:0000256" key="9">
    <source>
        <dbReference type="ARBA" id="ARBA00047944"/>
    </source>
</evidence>
<reference evidence="12 13" key="1">
    <citation type="journal article" date="2015" name="Nature">
        <title>rRNA introns, odd ribosomes, and small enigmatic genomes across a large radiation of phyla.</title>
        <authorList>
            <person name="Brown C.T."/>
            <person name="Hug L.A."/>
            <person name="Thomas B.C."/>
            <person name="Sharon I."/>
            <person name="Castelle C.J."/>
            <person name="Singh A."/>
            <person name="Wilkins M.J."/>
            <person name="Williams K.H."/>
            <person name="Banfield J.F."/>
        </authorList>
    </citation>
    <scope>NUCLEOTIDE SEQUENCE [LARGE SCALE GENOMIC DNA]</scope>
</reference>
<evidence type="ECO:0000256" key="3">
    <source>
        <dbReference type="ARBA" id="ARBA00022490"/>
    </source>
</evidence>
<dbReference type="InterPro" id="IPR046886">
    <property type="entry name" value="RsmE_MTase_dom"/>
</dbReference>
<dbReference type="Proteomes" id="UP000033866">
    <property type="component" value="Unassembled WGS sequence"/>
</dbReference>
<gene>
    <name evidence="12" type="ORF">UR61_C0033G0002</name>
</gene>
<protein>
    <recommendedName>
        <fullName evidence="10">Ribosomal RNA small subunit methyltransferase E</fullName>
        <ecNumber evidence="10">2.1.1.193</ecNumber>
    </recommendedName>
</protein>
<keyword evidence="7 10" id="KW-0949">S-adenosyl-L-methionine</keyword>
<dbReference type="NCBIfam" id="TIGR00046">
    <property type="entry name" value="RsmE family RNA methyltransferase"/>
    <property type="match status" value="1"/>
</dbReference>
<comment type="catalytic activity">
    <reaction evidence="9 10">
        <text>uridine(1498) in 16S rRNA + S-adenosyl-L-methionine = N(3)-methyluridine(1498) in 16S rRNA + S-adenosyl-L-homocysteine + H(+)</text>
        <dbReference type="Rhea" id="RHEA:42920"/>
        <dbReference type="Rhea" id="RHEA-COMP:10283"/>
        <dbReference type="Rhea" id="RHEA-COMP:10284"/>
        <dbReference type="ChEBI" id="CHEBI:15378"/>
        <dbReference type="ChEBI" id="CHEBI:57856"/>
        <dbReference type="ChEBI" id="CHEBI:59789"/>
        <dbReference type="ChEBI" id="CHEBI:65315"/>
        <dbReference type="ChEBI" id="CHEBI:74502"/>
        <dbReference type="EC" id="2.1.1.193"/>
    </reaction>
</comment>
<dbReference type="InterPro" id="IPR029026">
    <property type="entry name" value="tRNA_m1G_MTases_N"/>
</dbReference>
<keyword evidence="3 10" id="KW-0963">Cytoplasm</keyword>
<sequence>MKKYFIKHKLTVGDITHLSDSDSELVISSNELDIEDILEVETYEKIFLGQITDISSSSVEVEIIEEKGQRDTKYVPSITIIQSLSNDSKFNYFLEKSVEIGIEKIIPVESKYSLKEKKKALKDYPLWNKIVKEATEQSRNIFPTIIERPLTIKELLQHPLENNSIRLCLATENVDSKYIKDIEIDDKPVYIAIGPEKGWSSTDIDIFKRLNFQFIKLKGNILRTETTGLVIGSIIKYIKGEI</sequence>
<keyword evidence="6 10" id="KW-0808">Transferase</keyword>
<keyword evidence="5 10" id="KW-0489">Methyltransferase</keyword>
<dbReference type="CDD" id="cd18084">
    <property type="entry name" value="RsmE-like"/>
    <property type="match status" value="1"/>
</dbReference>
<dbReference type="PIRSF" id="PIRSF015601">
    <property type="entry name" value="MTase_slr0722"/>
    <property type="match status" value="1"/>
</dbReference>
<comment type="function">
    <text evidence="8 10">Specifically methylates the N3 position of the uracil ring of uridine 1498 (m3U1498) in 16S rRNA. Acts on the fully assembled 30S ribosomal subunit.</text>
</comment>
<comment type="similarity">
    <text evidence="2 10">Belongs to the RNA methyltransferase RsmE family.</text>
</comment>
<dbReference type="GO" id="GO:0005737">
    <property type="term" value="C:cytoplasm"/>
    <property type="evidence" value="ECO:0007669"/>
    <property type="project" value="UniProtKB-SubCell"/>
</dbReference>
<comment type="subcellular location">
    <subcellularLocation>
        <location evidence="1 10">Cytoplasm</location>
    </subcellularLocation>
</comment>
<dbReference type="AlphaFoldDB" id="A0A0G0B6Y1"/>
<dbReference type="EC" id="2.1.1.193" evidence="10"/>
<name>A0A0G0B6Y1_9BACT</name>
<dbReference type="PANTHER" id="PTHR30027">
    <property type="entry name" value="RIBOSOMAL RNA SMALL SUBUNIT METHYLTRANSFERASE E"/>
    <property type="match status" value="1"/>
</dbReference>